<accession>U5HCB5</accession>
<reference evidence="4" key="1">
    <citation type="submission" date="2010-11" db="EMBL/GenBank/DDBJ databases">
        <title>The genome sequence of Microbotryum violaceum strain p1A1 Lamole.</title>
        <authorList>
            <person name="Cuomo C."/>
            <person name="Perlin M."/>
            <person name="Young S.K."/>
            <person name="Zeng Q."/>
            <person name="Gargeya S."/>
            <person name="Alvarado L."/>
            <person name="Berlin A."/>
            <person name="Chapman S.B."/>
            <person name="Chen Z."/>
            <person name="Freedman E."/>
            <person name="Gellesch M."/>
            <person name="Goldberg J."/>
            <person name="Griggs A."/>
            <person name="Gujja S."/>
            <person name="Heilman E."/>
            <person name="Heiman D."/>
            <person name="Howarth C."/>
            <person name="Mehta T."/>
            <person name="Neiman D."/>
            <person name="Pearson M."/>
            <person name="Roberts A."/>
            <person name="Saif S."/>
            <person name="Shea T."/>
            <person name="Shenoy N."/>
            <person name="Sisk P."/>
            <person name="Stolte C."/>
            <person name="Sykes S."/>
            <person name="White J."/>
            <person name="Yandava C."/>
            <person name="Haas B."/>
            <person name="Nusbaum C."/>
            <person name="Birren B."/>
        </authorList>
    </citation>
    <scope>NUCLEOTIDE SEQUENCE [LARGE SCALE GENOMIC DNA]</scope>
    <source>
        <strain evidence="4">p1A1 Lamole</strain>
    </source>
</reference>
<name>U5HCB5_USTV1</name>
<evidence type="ECO:0000313" key="3">
    <source>
        <dbReference type="EnsemblFungi" id="MVLG_04800T0"/>
    </source>
</evidence>
<feature type="compositionally biased region" description="Low complexity" evidence="1">
    <location>
        <begin position="326"/>
        <end position="378"/>
    </location>
</feature>
<evidence type="ECO:0000313" key="4">
    <source>
        <dbReference type="Proteomes" id="UP000017200"/>
    </source>
</evidence>
<dbReference type="AlphaFoldDB" id="U5HCB5"/>
<feature type="region of interest" description="Disordered" evidence="1">
    <location>
        <begin position="227"/>
        <end position="435"/>
    </location>
</feature>
<gene>
    <name evidence="2" type="ORF">MVLG_04800</name>
</gene>
<dbReference type="OrthoDB" id="2539572at2759"/>
<dbReference type="STRING" id="683840.U5HCB5"/>
<evidence type="ECO:0000256" key="1">
    <source>
        <dbReference type="SAM" id="MobiDB-lite"/>
    </source>
</evidence>
<feature type="compositionally biased region" description="Gly residues" evidence="1">
    <location>
        <begin position="404"/>
        <end position="417"/>
    </location>
</feature>
<dbReference type="EMBL" id="AEIJ01000473">
    <property type="status" value="NOT_ANNOTATED_CDS"/>
    <property type="molecule type" value="Genomic_DNA"/>
</dbReference>
<protein>
    <submittedName>
        <fullName evidence="2 3">Uncharacterized protein</fullName>
    </submittedName>
</protein>
<dbReference type="HOGENOM" id="CLU_708221_0_0_1"/>
<reference evidence="3" key="4">
    <citation type="submission" date="2015-06" db="UniProtKB">
        <authorList>
            <consortium name="EnsemblFungi"/>
        </authorList>
    </citation>
    <scope>IDENTIFICATION</scope>
</reference>
<reference evidence="2 4" key="3">
    <citation type="journal article" date="2015" name="BMC Genomics">
        <title>Sex and parasites: genomic and transcriptomic analysis of Microbotryum lychnidis-dioicae, the biotrophic and plant-castrating anther smut fungus.</title>
        <authorList>
            <person name="Perlin M.H."/>
            <person name="Amselem J."/>
            <person name="Fontanillas E."/>
            <person name="Toh S.S."/>
            <person name="Chen Z."/>
            <person name="Goldberg J."/>
            <person name="Duplessis S."/>
            <person name="Henrissat B."/>
            <person name="Young S."/>
            <person name="Zeng Q."/>
            <person name="Aguileta G."/>
            <person name="Petit E."/>
            <person name="Badouin H."/>
            <person name="Andrews J."/>
            <person name="Razeeq D."/>
            <person name="Gabaldon T."/>
            <person name="Quesneville H."/>
            <person name="Giraud T."/>
            <person name="Hood M.E."/>
            <person name="Schultz D.J."/>
            <person name="Cuomo C.A."/>
        </authorList>
    </citation>
    <scope>NUCLEOTIDE SEQUENCE [LARGE SCALE GENOMIC DNA]</scope>
    <source>
        <strain evidence="4">p1A1 Lamole</strain>
        <strain evidence="2">P1A1 Lamole</strain>
    </source>
</reference>
<evidence type="ECO:0000313" key="2">
    <source>
        <dbReference type="EMBL" id="KDE04838.1"/>
    </source>
</evidence>
<sequence>MDGPGSPRGPVQIALRKHFGLAETPFMFARPEGVVLDPEVEKVFSKCVKLNPIVTKATKRFPIARHMYELVFESDQACLEAAAAGPFSHHGKEMVTELPSASPLNHVVQVRFTLPSSSSATPASVLRKSLDDALTLSFGRAGRTQGYTLMQLQRGLAADPNGDPMAMTEDGFHCAYLRLHADLFQGSTETQKAALNAALPQEIEILGAKYGLRHEFETHYCAEAGFDSGHRRPAPVPGASTSTSTTGFRVAGKNGKHGGPAALNSRASGTNMIQLGPRANPAGAATGNKDDANDGDGDDDDDDDGESVASTEPEGGDTGKERLTRATTGPTKETQTTTAAPVSTPTSPSPSTSAPASPLFSGTSESSATSTNSIASTSPRRLRSSSAPGNRRVTRAGSAMILGASGGDGSGGNGSGGHRSEMTEFEGGGADPIYS</sequence>
<keyword evidence="4" id="KW-1185">Reference proteome</keyword>
<organism evidence="2">
    <name type="scientific">Microbotryum lychnidis-dioicae (strain p1A1 Lamole / MvSl-1064)</name>
    <name type="common">Anther smut fungus</name>
    <dbReference type="NCBI Taxonomy" id="683840"/>
    <lineage>
        <taxon>Eukaryota</taxon>
        <taxon>Fungi</taxon>
        <taxon>Dikarya</taxon>
        <taxon>Basidiomycota</taxon>
        <taxon>Pucciniomycotina</taxon>
        <taxon>Microbotryomycetes</taxon>
        <taxon>Microbotryales</taxon>
        <taxon>Microbotryaceae</taxon>
        <taxon>Microbotryum</taxon>
    </lineage>
</organism>
<proteinExistence type="predicted"/>
<dbReference type="EMBL" id="GL541698">
    <property type="protein sequence ID" value="KDE04838.1"/>
    <property type="molecule type" value="Genomic_DNA"/>
</dbReference>
<dbReference type="Proteomes" id="UP000017200">
    <property type="component" value="Unassembled WGS sequence"/>
</dbReference>
<feature type="compositionally biased region" description="Acidic residues" evidence="1">
    <location>
        <begin position="293"/>
        <end position="306"/>
    </location>
</feature>
<dbReference type="EnsemblFungi" id="MVLG_04800T0">
    <property type="protein sequence ID" value="MVLG_04800T0"/>
    <property type="gene ID" value="MVLG_04800"/>
</dbReference>
<dbReference type="InParanoid" id="U5HCB5"/>
<reference evidence="2" key="2">
    <citation type="submission" date="2010-11" db="EMBL/GenBank/DDBJ databases">
        <authorList>
            <consortium name="The Broad Institute Genome Sequencing Platform"/>
            <person name="Earl A."/>
            <person name="Ward D."/>
            <person name="Feldgarden M."/>
            <person name="Gevers D."/>
            <person name="Butler R."/>
            <person name="Young S.K."/>
            <person name="Zeng Q."/>
            <person name="Gargeya S."/>
            <person name="Fitzgerald M."/>
            <person name="Haas B."/>
            <person name="Abouelleil A."/>
            <person name="Alvarado L."/>
            <person name="Arachchi H.M."/>
            <person name="Berlin A."/>
            <person name="Brown A."/>
            <person name="Chapman S.B."/>
            <person name="Chen Z."/>
            <person name="Dunbar C."/>
            <person name="Freedman E."/>
            <person name="Gearin G."/>
            <person name="Gellesch M."/>
            <person name="Goldberg J."/>
            <person name="Griggs A."/>
            <person name="Gujja S."/>
            <person name="Heilman E."/>
            <person name="Heiman D."/>
            <person name="Howarth C."/>
            <person name="Larson L."/>
            <person name="Lui A."/>
            <person name="MacDonald P.J.P."/>
            <person name="Mehta T."/>
            <person name="Montmayeur A."/>
            <person name="Murphy C."/>
            <person name="Neiman D."/>
            <person name="Pearson M."/>
            <person name="Priest M."/>
            <person name="Roberts A."/>
            <person name="Saif S."/>
            <person name="Shea T."/>
            <person name="Shenoy N."/>
            <person name="Sisk P."/>
            <person name="Stolte C."/>
            <person name="Sykes S."/>
            <person name="White J."/>
            <person name="Yandava C."/>
            <person name="Wortman J."/>
            <person name="Nusbaum C."/>
            <person name="Birren B."/>
        </authorList>
    </citation>
    <scope>NUCLEOTIDE SEQUENCE</scope>
    <source>
        <strain evidence="2">P1A1 Lamole</strain>
    </source>
</reference>
<feature type="compositionally biased region" description="Gly residues" evidence="1">
    <location>
        <begin position="426"/>
        <end position="435"/>
    </location>
</feature>